<keyword evidence="1 3" id="KW-0413">Isomerase</keyword>
<accession>A0ABV2QDY2</accession>
<dbReference type="PANTHER" id="PTHR42943:SF2">
    <property type="entry name" value="GLUTATHIONE S-TRANSFERASE KAPPA 1"/>
    <property type="match status" value="1"/>
</dbReference>
<dbReference type="PANTHER" id="PTHR42943">
    <property type="entry name" value="GLUTATHIONE S-TRANSFERASE KAPPA"/>
    <property type="match status" value="1"/>
</dbReference>
<dbReference type="InterPro" id="IPR014440">
    <property type="entry name" value="HCCAis_GSTk"/>
</dbReference>
<dbReference type="SUPFAM" id="SSF52833">
    <property type="entry name" value="Thioredoxin-like"/>
    <property type="match status" value="1"/>
</dbReference>
<name>A0ABV2QDY2_9BURK</name>
<gene>
    <name evidence="3" type="ORF">ABIE13_004378</name>
</gene>
<dbReference type="CDD" id="cd03022">
    <property type="entry name" value="DsbA_HCCA_Iso"/>
    <property type="match status" value="1"/>
</dbReference>
<dbReference type="InterPro" id="IPR051924">
    <property type="entry name" value="GST_Kappa/NadH"/>
</dbReference>
<dbReference type="EC" id="5.99.1.4" evidence="1"/>
<evidence type="ECO:0000313" key="3">
    <source>
        <dbReference type="EMBL" id="MET4579250.1"/>
    </source>
</evidence>
<dbReference type="Proteomes" id="UP001549320">
    <property type="component" value="Unassembled WGS sequence"/>
</dbReference>
<reference evidence="3 4" key="1">
    <citation type="submission" date="2024-06" db="EMBL/GenBank/DDBJ databases">
        <title>Sorghum-associated microbial communities from plants grown in Nebraska, USA.</title>
        <authorList>
            <person name="Schachtman D."/>
        </authorList>
    </citation>
    <scope>NUCLEOTIDE SEQUENCE [LARGE SCALE GENOMIC DNA]</scope>
    <source>
        <strain evidence="3 4">2709</strain>
    </source>
</reference>
<sequence>MDRPEDLTPIDYYYSVRSVYAYLGAARITDLAQRSGRKLRHLPIDLSQVVPAYGSTPFAERSAIRRAHQFEVEVKRWSEWLQIPVILHPVHHHGDRLLPSSCALAVQALSLDVDGFSLALLTALWRDDRDIGHEDVLSSLAEDCSISPKTMLDLAHSDQIQNQFQQCTDKAIAEGVPGSPTYVVGDELFFGQDRLMFVERQLSLETGF</sequence>
<feature type="domain" description="DSBA-like thioredoxin" evidence="2">
    <location>
        <begin position="10"/>
        <end position="202"/>
    </location>
</feature>
<protein>
    <recommendedName>
        <fullName evidence="1">2-hydroxychromene-2-carboxylate isomerase</fullName>
        <ecNumber evidence="1">5.99.1.4</ecNumber>
    </recommendedName>
</protein>
<evidence type="ECO:0000313" key="4">
    <source>
        <dbReference type="Proteomes" id="UP001549320"/>
    </source>
</evidence>
<dbReference type="EMBL" id="JBEPSH010000009">
    <property type="protein sequence ID" value="MET4579250.1"/>
    <property type="molecule type" value="Genomic_DNA"/>
</dbReference>
<dbReference type="PIRSF" id="PIRSF006386">
    <property type="entry name" value="HCCAis_GSTk"/>
    <property type="match status" value="1"/>
</dbReference>
<comment type="caution">
    <text evidence="3">The sequence shown here is derived from an EMBL/GenBank/DDBJ whole genome shotgun (WGS) entry which is preliminary data.</text>
</comment>
<dbReference type="InterPro" id="IPR001853">
    <property type="entry name" value="DSBA-like_thioredoxin_dom"/>
</dbReference>
<dbReference type="InterPro" id="IPR044087">
    <property type="entry name" value="NahD-like"/>
</dbReference>
<organism evidence="3 4">
    <name type="scientific">Ottowia thiooxydans</name>
    <dbReference type="NCBI Taxonomy" id="219182"/>
    <lineage>
        <taxon>Bacteria</taxon>
        <taxon>Pseudomonadati</taxon>
        <taxon>Pseudomonadota</taxon>
        <taxon>Betaproteobacteria</taxon>
        <taxon>Burkholderiales</taxon>
        <taxon>Comamonadaceae</taxon>
        <taxon>Ottowia</taxon>
    </lineage>
</organism>
<dbReference type="InterPro" id="IPR036249">
    <property type="entry name" value="Thioredoxin-like_sf"/>
</dbReference>
<evidence type="ECO:0000256" key="1">
    <source>
        <dbReference type="PIRNR" id="PIRNR006386"/>
    </source>
</evidence>
<dbReference type="Pfam" id="PF01323">
    <property type="entry name" value="DSBA"/>
    <property type="match status" value="1"/>
</dbReference>
<dbReference type="GO" id="GO:0016853">
    <property type="term" value="F:isomerase activity"/>
    <property type="evidence" value="ECO:0007669"/>
    <property type="project" value="UniProtKB-KW"/>
</dbReference>
<comment type="catalytic activity">
    <reaction evidence="1">
        <text>2-hydroxychromene-2-carboxylate = (3E)-4-(2-hydroxyphenyl)-2-oxobut-3-enoate</text>
        <dbReference type="Rhea" id="RHEA:27401"/>
        <dbReference type="ChEBI" id="CHEBI:59350"/>
        <dbReference type="ChEBI" id="CHEBI:59353"/>
        <dbReference type="EC" id="5.99.1.4"/>
    </reaction>
</comment>
<proteinExistence type="inferred from homology"/>
<keyword evidence="4" id="KW-1185">Reference proteome</keyword>
<dbReference type="Gene3D" id="3.40.30.10">
    <property type="entry name" value="Glutaredoxin"/>
    <property type="match status" value="1"/>
</dbReference>
<comment type="similarity">
    <text evidence="1">Belongs to the GST superfamily. NadH family.</text>
</comment>
<evidence type="ECO:0000259" key="2">
    <source>
        <dbReference type="Pfam" id="PF01323"/>
    </source>
</evidence>
<dbReference type="RefSeq" id="WP_354447187.1">
    <property type="nucleotide sequence ID" value="NZ_JBEPSH010000009.1"/>
</dbReference>